<protein>
    <submittedName>
        <fullName evidence="1">Uncharacterized protein</fullName>
    </submittedName>
</protein>
<accession>A0A6A6TR48</accession>
<evidence type="ECO:0000313" key="2">
    <source>
        <dbReference type="Proteomes" id="UP000799324"/>
    </source>
</evidence>
<reference evidence="1" key="1">
    <citation type="journal article" date="2020" name="Stud. Mycol.">
        <title>101 Dothideomycetes genomes: a test case for predicting lifestyles and emergence of pathogens.</title>
        <authorList>
            <person name="Haridas S."/>
            <person name="Albert R."/>
            <person name="Binder M."/>
            <person name="Bloem J."/>
            <person name="Labutti K."/>
            <person name="Salamov A."/>
            <person name="Andreopoulos B."/>
            <person name="Baker S."/>
            <person name="Barry K."/>
            <person name="Bills G."/>
            <person name="Bluhm B."/>
            <person name="Cannon C."/>
            <person name="Castanera R."/>
            <person name="Culley D."/>
            <person name="Daum C."/>
            <person name="Ezra D."/>
            <person name="Gonzalez J."/>
            <person name="Henrissat B."/>
            <person name="Kuo A."/>
            <person name="Liang C."/>
            <person name="Lipzen A."/>
            <person name="Lutzoni F."/>
            <person name="Magnuson J."/>
            <person name="Mondo S."/>
            <person name="Nolan M."/>
            <person name="Ohm R."/>
            <person name="Pangilinan J."/>
            <person name="Park H.-J."/>
            <person name="Ramirez L."/>
            <person name="Alfaro M."/>
            <person name="Sun H."/>
            <person name="Tritt A."/>
            <person name="Yoshinaga Y."/>
            <person name="Zwiers L.-H."/>
            <person name="Turgeon B."/>
            <person name="Goodwin S."/>
            <person name="Spatafora J."/>
            <person name="Crous P."/>
            <person name="Grigoriev I."/>
        </authorList>
    </citation>
    <scope>NUCLEOTIDE SEQUENCE</scope>
    <source>
        <strain evidence="1">CBS 122681</strain>
    </source>
</reference>
<dbReference type="AlphaFoldDB" id="A0A6A6TR48"/>
<dbReference type="Proteomes" id="UP000799324">
    <property type="component" value="Unassembled WGS sequence"/>
</dbReference>
<keyword evidence="2" id="KW-1185">Reference proteome</keyword>
<dbReference type="EMBL" id="MU004292">
    <property type="protein sequence ID" value="KAF2661801.1"/>
    <property type="molecule type" value="Genomic_DNA"/>
</dbReference>
<organism evidence="1 2">
    <name type="scientific">Lophiostoma macrostomum CBS 122681</name>
    <dbReference type="NCBI Taxonomy" id="1314788"/>
    <lineage>
        <taxon>Eukaryota</taxon>
        <taxon>Fungi</taxon>
        <taxon>Dikarya</taxon>
        <taxon>Ascomycota</taxon>
        <taxon>Pezizomycotina</taxon>
        <taxon>Dothideomycetes</taxon>
        <taxon>Pleosporomycetidae</taxon>
        <taxon>Pleosporales</taxon>
        <taxon>Lophiostomataceae</taxon>
        <taxon>Lophiostoma</taxon>
    </lineage>
</organism>
<name>A0A6A6TR48_9PLEO</name>
<proteinExistence type="predicted"/>
<evidence type="ECO:0000313" key="1">
    <source>
        <dbReference type="EMBL" id="KAF2661801.1"/>
    </source>
</evidence>
<gene>
    <name evidence="1" type="ORF">K491DRAFT_386763</name>
</gene>
<sequence>MGIASPTLLLMLPQVPIAYSGLHKLTPTHSTPHSFCHTPNLTALPQRRRCCYRTECGTAWHRQDIADSKQSCRPLFTARAHGAASGAGRCGACQQAPPGVCVAMIRNVTSDRRYESCIFALEAKRSGEVR</sequence>